<dbReference type="SMART" id="SM00409">
    <property type="entry name" value="IG"/>
    <property type="match status" value="1"/>
</dbReference>
<dbReference type="InterPro" id="IPR013106">
    <property type="entry name" value="Ig_V-set"/>
</dbReference>
<dbReference type="InterPro" id="IPR007110">
    <property type="entry name" value="Ig-like_dom"/>
</dbReference>
<reference evidence="2" key="2">
    <citation type="submission" date="2025-08" db="UniProtKB">
        <authorList>
            <consortium name="Ensembl"/>
        </authorList>
    </citation>
    <scope>IDENTIFICATION</scope>
</reference>
<keyword evidence="3" id="KW-1185">Reference proteome</keyword>
<feature type="domain" description="Ig-like" evidence="1">
    <location>
        <begin position="27"/>
        <end position="151"/>
    </location>
</feature>
<dbReference type="InParanoid" id="H2S169"/>
<dbReference type="InterPro" id="IPR050150">
    <property type="entry name" value="IgV_Light_Chain"/>
</dbReference>
<evidence type="ECO:0000313" key="3">
    <source>
        <dbReference type="Proteomes" id="UP000005226"/>
    </source>
</evidence>
<dbReference type="GeneTree" id="ENSGT01080000257344"/>
<dbReference type="SMART" id="SM00406">
    <property type="entry name" value="IGv"/>
    <property type="match status" value="1"/>
</dbReference>
<dbReference type="SUPFAM" id="SSF48726">
    <property type="entry name" value="Immunoglobulin"/>
    <property type="match status" value="1"/>
</dbReference>
<accession>H2S169</accession>
<dbReference type="InterPro" id="IPR003599">
    <property type="entry name" value="Ig_sub"/>
</dbReference>
<reference evidence="2" key="3">
    <citation type="submission" date="2025-09" db="UniProtKB">
        <authorList>
            <consortium name="Ensembl"/>
        </authorList>
    </citation>
    <scope>IDENTIFICATION</scope>
</reference>
<dbReference type="Pfam" id="PF07686">
    <property type="entry name" value="V-set"/>
    <property type="match status" value="1"/>
</dbReference>
<organism evidence="2 3">
    <name type="scientific">Takifugu rubripes</name>
    <name type="common">Japanese pufferfish</name>
    <name type="synonym">Fugu rubripes</name>
    <dbReference type="NCBI Taxonomy" id="31033"/>
    <lineage>
        <taxon>Eukaryota</taxon>
        <taxon>Metazoa</taxon>
        <taxon>Chordata</taxon>
        <taxon>Craniata</taxon>
        <taxon>Vertebrata</taxon>
        <taxon>Euteleostomi</taxon>
        <taxon>Actinopterygii</taxon>
        <taxon>Neopterygii</taxon>
        <taxon>Teleostei</taxon>
        <taxon>Neoteleostei</taxon>
        <taxon>Acanthomorphata</taxon>
        <taxon>Eupercaria</taxon>
        <taxon>Tetraodontiformes</taxon>
        <taxon>Tetradontoidea</taxon>
        <taxon>Tetraodontidae</taxon>
        <taxon>Takifugu</taxon>
    </lineage>
</organism>
<dbReference type="HOGENOM" id="CLU_077975_4_1_1"/>
<name>H2S169_TAKRU</name>
<protein>
    <recommendedName>
        <fullName evidence="1">Ig-like domain-containing protein</fullName>
    </recommendedName>
</protein>
<proteinExistence type="predicted"/>
<dbReference type="InterPro" id="IPR036179">
    <property type="entry name" value="Ig-like_dom_sf"/>
</dbReference>
<dbReference type="InterPro" id="IPR013783">
    <property type="entry name" value="Ig-like_fold"/>
</dbReference>
<evidence type="ECO:0000313" key="2">
    <source>
        <dbReference type="Ensembl" id="ENSTRUP00000006140.3"/>
    </source>
</evidence>
<dbReference type="AlphaFoldDB" id="H2S169"/>
<dbReference type="Proteomes" id="UP000005226">
    <property type="component" value="Chromosome 2"/>
</dbReference>
<dbReference type="STRING" id="31033.ENSTRUP00000006231"/>
<sequence length="151" mass="16446">MNNILQSQLQKIPRNILFKMSLCLFSPLFLLINDVFLSAGCSGQVTVTQPAVITSTPGSTVALTCKTNPAVYSGCYNGQSTSECMFWYQQKPGQPPQLLVRHVRINYSGTAARFSGSGSSTDFTLTISGVQTQDEAVYYCFGIHNGPVFTQ</sequence>
<dbReference type="PROSITE" id="PS50835">
    <property type="entry name" value="IG_LIKE"/>
    <property type="match status" value="1"/>
</dbReference>
<evidence type="ECO:0000259" key="1">
    <source>
        <dbReference type="PROSITE" id="PS50835"/>
    </source>
</evidence>
<reference evidence="2 3" key="1">
    <citation type="journal article" date="2011" name="Genome Biol. Evol.">
        <title>Integration of the genetic map and genome assembly of fugu facilitates insights into distinct features of genome evolution in teleosts and mammals.</title>
        <authorList>
            <person name="Kai W."/>
            <person name="Kikuchi K."/>
            <person name="Tohari S."/>
            <person name="Chew A.K."/>
            <person name="Tay A."/>
            <person name="Fujiwara A."/>
            <person name="Hosoya S."/>
            <person name="Suetake H."/>
            <person name="Naruse K."/>
            <person name="Brenner S."/>
            <person name="Suzuki Y."/>
            <person name="Venkatesh B."/>
        </authorList>
    </citation>
    <scope>NUCLEOTIDE SEQUENCE [LARGE SCALE GENOMIC DNA]</scope>
</reference>
<dbReference type="OMA" id="QSTSECM"/>
<dbReference type="PANTHER" id="PTHR23267">
    <property type="entry name" value="IMMUNOGLOBULIN LIGHT CHAIN"/>
    <property type="match status" value="1"/>
</dbReference>
<dbReference type="Gene3D" id="2.60.40.10">
    <property type="entry name" value="Immunoglobulins"/>
    <property type="match status" value="1"/>
</dbReference>
<dbReference type="Ensembl" id="ENSTRUT00000006178.3">
    <property type="protein sequence ID" value="ENSTRUP00000006140.3"/>
    <property type="gene ID" value="ENSTRUG00000002636.3"/>
</dbReference>